<comment type="caution">
    <text evidence="1">The sequence shown here is derived from an EMBL/GenBank/DDBJ whole genome shotgun (WGS) entry which is preliminary data.</text>
</comment>
<proteinExistence type="predicted"/>
<dbReference type="EMBL" id="RMVG01000007">
    <property type="protein sequence ID" value="RPE01037.1"/>
    <property type="molecule type" value="Genomic_DNA"/>
</dbReference>
<reference evidence="1 2" key="1">
    <citation type="submission" date="2018-11" db="EMBL/GenBank/DDBJ databases">
        <title>Whole genome sequencing of Pantoea sp. RIT388.</title>
        <authorList>
            <person name="Gan H.M."/>
            <person name="Hudson A.O."/>
        </authorList>
    </citation>
    <scope>NUCLEOTIDE SEQUENCE [LARGE SCALE GENOMIC DNA]</scope>
    <source>
        <strain evidence="1 2">RIT388</strain>
    </source>
</reference>
<gene>
    <name evidence="1" type="ORF">BBB56_11355</name>
</gene>
<evidence type="ECO:0000313" key="2">
    <source>
        <dbReference type="Proteomes" id="UP000281332"/>
    </source>
</evidence>
<dbReference type="AlphaFoldDB" id="A0A3N4P861"/>
<keyword evidence="2" id="KW-1185">Reference proteome</keyword>
<sequence length="64" mass="7396">MRITFFLFITALKFITRINRRKRKASRVRDKNVGSVFEQCSALARLRARLIDEAHLCGPASMDV</sequence>
<organism evidence="1 2">
    <name type="scientific">Candidatus Pantoea deserta</name>
    <dbReference type="NCBI Taxonomy" id="1869313"/>
    <lineage>
        <taxon>Bacteria</taxon>
        <taxon>Pseudomonadati</taxon>
        <taxon>Pseudomonadota</taxon>
        <taxon>Gammaproteobacteria</taxon>
        <taxon>Enterobacterales</taxon>
        <taxon>Erwiniaceae</taxon>
        <taxon>Pantoea</taxon>
    </lineage>
</organism>
<protein>
    <submittedName>
        <fullName evidence="1">Uncharacterized protein</fullName>
    </submittedName>
</protein>
<dbReference type="Proteomes" id="UP000281332">
    <property type="component" value="Unassembled WGS sequence"/>
</dbReference>
<accession>A0A3N4P861</accession>
<name>A0A3N4P861_9GAMM</name>
<evidence type="ECO:0000313" key="1">
    <source>
        <dbReference type="EMBL" id="RPE01037.1"/>
    </source>
</evidence>